<dbReference type="InterPro" id="IPR049868">
    <property type="entry name" value="V_Cas12k"/>
</dbReference>
<evidence type="ECO:0000256" key="1">
    <source>
        <dbReference type="SAM" id="MobiDB-lite"/>
    </source>
</evidence>
<feature type="compositionally biased region" description="Basic residues" evidence="1">
    <location>
        <begin position="468"/>
        <end position="482"/>
    </location>
</feature>
<dbReference type="STRING" id="1173022.Cri9333_2589"/>
<dbReference type="EMBL" id="CP003620">
    <property type="protein sequence ID" value="AFZ13451.1"/>
    <property type="molecule type" value="Genomic_DNA"/>
</dbReference>
<dbReference type="PATRIC" id="fig|1173022.3.peg.2801"/>
<proteinExistence type="predicted"/>
<evidence type="ECO:0000313" key="2">
    <source>
        <dbReference type="EMBL" id="AFZ13451.1"/>
    </source>
</evidence>
<name>K9VZP2_9CYAN</name>
<dbReference type="OrthoDB" id="527512at2"/>
<feature type="region of interest" description="Disordered" evidence="1">
    <location>
        <begin position="468"/>
        <end position="493"/>
    </location>
</feature>
<organism evidence="2 3">
    <name type="scientific">Crinalium epipsammum PCC 9333</name>
    <dbReference type="NCBI Taxonomy" id="1173022"/>
    <lineage>
        <taxon>Bacteria</taxon>
        <taxon>Bacillati</taxon>
        <taxon>Cyanobacteriota</taxon>
        <taxon>Cyanophyceae</taxon>
        <taxon>Gomontiellales</taxon>
        <taxon>Gomontiellaceae</taxon>
        <taxon>Crinalium</taxon>
    </lineage>
</organism>
<dbReference type="HOGENOM" id="CLU_384464_0_0_3"/>
<accession>K9VZP2</accession>
<reference evidence="2 3" key="1">
    <citation type="submission" date="2012-06" db="EMBL/GenBank/DDBJ databases">
        <title>Finished chromosome of genome of Crinalium epipsammum PCC 9333.</title>
        <authorList>
            <consortium name="US DOE Joint Genome Institute"/>
            <person name="Gugger M."/>
            <person name="Coursin T."/>
            <person name="Rippka R."/>
            <person name="Tandeau De Marsac N."/>
            <person name="Huntemann M."/>
            <person name="Wei C.-L."/>
            <person name="Han J."/>
            <person name="Detter J.C."/>
            <person name="Han C."/>
            <person name="Tapia R."/>
            <person name="Davenport K."/>
            <person name="Daligault H."/>
            <person name="Erkkila T."/>
            <person name="Gu W."/>
            <person name="Munk A.C.C."/>
            <person name="Teshima H."/>
            <person name="Xu Y."/>
            <person name="Chain P."/>
            <person name="Chen A."/>
            <person name="Krypides N."/>
            <person name="Mavromatis K."/>
            <person name="Markowitz V."/>
            <person name="Szeto E."/>
            <person name="Ivanova N."/>
            <person name="Mikhailova N."/>
            <person name="Ovchinnikova G."/>
            <person name="Pagani I."/>
            <person name="Pati A."/>
            <person name="Goodwin L."/>
            <person name="Peters L."/>
            <person name="Pitluck S."/>
            <person name="Woyke T."/>
            <person name="Kerfeld C."/>
        </authorList>
    </citation>
    <scope>NUCLEOTIDE SEQUENCE [LARGE SCALE GENOMIC DNA]</scope>
    <source>
        <strain evidence="2 3">PCC 9333</strain>
    </source>
</reference>
<dbReference type="RefSeq" id="WP_015203565.1">
    <property type="nucleotide sequence ID" value="NC_019753.1"/>
</dbReference>
<dbReference type="Proteomes" id="UP000010472">
    <property type="component" value="Chromosome"/>
</dbReference>
<keyword evidence="3" id="KW-1185">Reference proteome</keyword>
<gene>
    <name evidence="2" type="ORF">Cri9333_2589</name>
</gene>
<protein>
    <submittedName>
        <fullName evidence="2">Uncharacterized protein</fullName>
    </submittedName>
</protein>
<dbReference type="KEGG" id="cep:Cri9333_2589"/>
<sequence>MSQITVQCRLVASESTRHHLWKLMADLNTPLINELLARMAQHQDFETWRKKGKLPDGIVKQLYQPLKTDPRFTNQPGRFYTSAITVVDYIYKSWFKIQQRLEQKLKGQIRWLGMLKSDEELAAESNTSIEVIRTNAAELITSLSSEDGSVSTRLWKTYDETDDILTHCVICYLLKNGSKVPKKPEENLEKFAKRRRKVEIKIERLRRQLESRIPKGRDLTGKNWLETLAIASTTAPADEPEAQSWQDTLLTESKLVPFPVAYETNENLTWSKNEKGRLCVQISGLSKHIFQIYCDQRQLKWFQRFYEDQEIKKANKDQYSSGLFTLRSGRIAWQEGTDKGEPWNIHHLILYCTVDTRLWTAEGTEQVCQEKAEDIAKTLTRMKKKGDLNDRQQAFIRRQQSTLARLNNPYPRPSQPLYQGQPHILVGLAFGLDKPATAAVVDGTTGKAITYRSLKQLLGDNYELLNKQRKRKQQQSHQRHKAQSNGRSNQFGDSDLGEYVDRLLAKALVTLAQSYQAGSIVLPKLGDIRELIQSEIQAKAEQKIPGYIAGQEKYAKQYKISVHQWSYGRLIDNIKAQAAKISIVIEEGQQPIRGSPQEKAKEMAISAYDDRTKS</sequence>
<dbReference type="NCBIfam" id="NF038191">
    <property type="entry name" value="V_Cas12k"/>
    <property type="match status" value="1"/>
</dbReference>
<feature type="compositionally biased region" description="Basic and acidic residues" evidence="1">
    <location>
        <begin position="596"/>
        <end position="614"/>
    </location>
</feature>
<feature type="region of interest" description="Disordered" evidence="1">
    <location>
        <begin position="592"/>
        <end position="614"/>
    </location>
</feature>
<dbReference type="AlphaFoldDB" id="K9VZP2"/>
<evidence type="ECO:0000313" key="3">
    <source>
        <dbReference type="Proteomes" id="UP000010472"/>
    </source>
</evidence>
<dbReference type="eggNOG" id="COG0675">
    <property type="taxonomic scope" value="Bacteria"/>
</dbReference>